<evidence type="ECO:0000313" key="6">
    <source>
        <dbReference type="EMBL" id="MFC5507733.1"/>
    </source>
</evidence>
<dbReference type="RefSeq" id="WP_066721422.1">
    <property type="nucleotide sequence ID" value="NZ_JBHSLU010000068.1"/>
</dbReference>
<evidence type="ECO:0000256" key="5">
    <source>
        <dbReference type="ARBA" id="ARBA00023136"/>
    </source>
</evidence>
<sequence>MMHDTVTLDVRPPEPRAEGALVSVIIPLAEHEGVPEALLATLPKTFEIILARGGTRASSMNQAASVARGRHLWFVHADTTLGEDAVSKLLMGLQEQHAALRYFDLRFDGGGLMRLTEGGVRFRSRVFDLPFGDQALCLPAATFHALGGYDETAAHGEDHQLVRDARRAGLAIQPVGATVTTSARKYRDRGWLRTTFLHLRLTLLQSLRAS</sequence>
<dbReference type="Gene3D" id="3.90.550.10">
    <property type="entry name" value="Spore Coat Polysaccharide Biosynthesis Protein SpsA, Chain A"/>
    <property type="match status" value="1"/>
</dbReference>
<dbReference type="EMBL" id="JBHSLU010000068">
    <property type="protein sequence ID" value="MFC5507733.1"/>
    <property type="molecule type" value="Genomic_DNA"/>
</dbReference>
<dbReference type="SUPFAM" id="SSF53448">
    <property type="entry name" value="Nucleotide-diphospho-sugar transferases"/>
    <property type="match status" value="1"/>
</dbReference>
<name>A0ABW0P6B7_9HYPH</name>
<evidence type="ECO:0008006" key="8">
    <source>
        <dbReference type="Google" id="ProtNLM"/>
    </source>
</evidence>
<reference evidence="7" key="1">
    <citation type="journal article" date="2019" name="Int. J. Syst. Evol. Microbiol.">
        <title>The Global Catalogue of Microorganisms (GCM) 10K type strain sequencing project: providing services to taxonomists for standard genome sequencing and annotation.</title>
        <authorList>
            <consortium name="The Broad Institute Genomics Platform"/>
            <consortium name="The Broad Institute Genome Sequencing Center for Infectious Disease"/>
            <person name="Wu L."/>
            <person name="Ma J."/>
        </authorList>
    </citation>
    <scope>NUCLEOTIDE SEQUENCE [LARGE SCALE GENOMIC DNA]</scope>
    <source>
        <strain evidence="7">CCUG 43117</strain>
    </source>
</reference>
<keyword evidence="2" id="KW-1003">Cell membrane</keyword>
<dbReference type="InterPro" id="IPR029044">
    <property type="entry name" value="Nucleotide-diphossugar_trans"/>
</dbReference>
<keyword evidence="3" id="KW-0328">Glycosyltransferase</keyword>
<evidence type="ECO:0000256" key="2">
    <source>
        <dbReference type="ARBA" id="ARBA00022475"/>
    </source>
</evidence>
<dbReference type="PANTHER" id="PTHR43646">
    <property type="entry name" value="GLYCOSYLTRANSFERASE"/>
    <property type="match status" value="1"/>
</dbReference>
<dbReference type="PANTHER" id="PTHR43646:SF2">
    <property type="entry name" value="GLYCOSYLTRANSFERASE 2-LIKE DOMAIN-CONTAINING PROTEIN"/>
    <property type="match status" value="1"/>
</dbReference>
<comment type="caution">
    <text evidence="6">The sequence shown here is derived from an EMBL/GenBank/DDBJ whole genome shotgun (WGS) entry which is preliminary data.</text>
</comment>
<evidence type="ECO:0000256" key="4">
    <source>
        <dbReference type="ARBA" id="ARBA00022679"/>
    </source>
</evidence>
<comment type="subcellular location">
    <subcellularLocation>
        <location evidence="1">Cell membrane</location>
    </subcellularLocation>
</comment>
<protein>
    <recommendedName>
        <fullName evidence="8">Glycosyl transferase family 2</fullName>
    </recommendedName>
</protein>
<proteinExistence type="predicted"/>
<accession>A0ABW0P6B7</accession>
<evidence type="ECO:0000256" key="3">
    <source>
        <dbReference type="ARBA" id="ARBA00022676"/>
    </source>
</evidence>
<keyword evidence="4" id="KW-0808">Transferase</keyword>
<organism evidence="6 7">
    <name type="scientific">Bosea massiliensis</name>
    <dbReference type="NCBI Taxonomy" id="151419"/>
    <lineage>
        <taxon>Bacteria</taxon>
        <taxon>Pseudomonadati</taxon>
        <taxon>Pseudomonadota</taxon>
        <taxon>Alphaproteobacteria</taxon>
        <taxon>Hyphomicrobiales</taxon>
        <taxon>Boseaceae</taxon>
        <taxon>Bosea</taxon>
    </lineage>
</organism>
<evidence type="ECO:0000313" key="7">
    <source>
        <dbReference type="Proteomes" id="UP001596060"/>
    </source>
</evidence>
<keyword evidence="7" id="KW-1185">Reference proteome</keyword>
<evidence type="ECO:0000256" key="1">
    <source>
        <dbReference type="ARBA" id="ARBA00004236"/>
    </source>
</evidence>
<gene>
    <name evidence="6" type="ORF">ACFPN9_21030</name>
</gene>
<dbReference type="Proteomes" id="UP001596060">
    <property type="component" value="Unassembled WGS sequence"/>
</dbReference>
<keyword evidence="5" id="KW-0472">Membrane</keyword>